<protein>
    <submittedName>
        <fullName evidence="1">Uncharacterized protein</fullName>
    </submittedName>
</protein>
<keyword evidence="2" id="KW-1185">Reference proteome</keyword>
<evidence type="ECO:0000313" key="1">
    <source>
        <dbReference type="EMBL" id="KAG0425062.1"/>
    </source>
</evidence>
<gene>
    <name evidence="1" type="ORF">HPB47_027747</name>
</gene>
<accession>A0AC60PWA5</accession>
<comment type="caution">
    <text evidence="1">The sequence shown here is derived from an EMBL/GenBank/DDBJ whole genome shotgun (WGS) entry which is preliminary data.</text>
</comment>
<dbReference type="EMBL" id="JABSTQ010009895">
    <property type="protein sequence ID" value="KAG0425062.1"/>
    <property type="molecule type" value="Genomic_DNA"/>
</dbReference>
<dbReference type="Proteomes" id="UP000805193">
    <property type="component" value="Unassembled WGS sequence"/>
</dbReference>
<proteinExistence type="predicted"/>
<sequence>MLRRFLRMTRLAGCCFVEGLFAAPEAAPKLGARRLSPYLVYFLFGLGVSWYHSFKSVLKNSSKATLDGDIYVALSAGFFLATNVTAISMVLHAPRLVELIHMCDAFELKRPLRQRRQLNRLCTWIVLLLCAFTLHQNVFRLQRLVRTATALHFVRRLFTLLGVLFQLAWTHISPAGVFLMSRLLNAYAEEAHAALELIVSGGRSRGPLRFKFLSDTKDDLRQLRRIVEATNDVFQKGLLAEFAKGGVCLCCAIFYLMSRNNPVTVAVHHALFVTFIALNLALTTWSADGVVNQVEKIKQSVRMHLESGAVPRTLRKEIQTFVLSLDSEAYRLTAGGLFKLKLSVLPSVAGAVFTYTLILIQTSLHFENGCLAKRNVTNGSAPKNTGAVFTYTLILIQTSLHFENGCLAKRNVTNGSAPKNTGHVLKSVF</sequence>
<evidence type="ECO:0000313" key="2">
    <source>
        <dbReference type="Proteomes" id="UP000805193"/>
    </source>
</evidence>
<organism evidence="1 2">
    <name type="scientific">Ixodes persulcatus</name>
    <name type="common">Taiga tick</name>
    <dbReference type="NCBI Taxonomy" id="34615"/>
    <lineage>
        <taxon>Eukaryota</taxon>
        <taxon>Metazoa</taxon>
        <taxon>Ecdysozoa</taxon>
        <taxon>Arthropoda</taxon>
        <taxon>Chelicerata</taxon>
        <taxon>Arachnida</taxon>
        <taxon>Acari</taxon>
        <taxon>Parasitiformes</taxon>
        <taxon>Ixodida</taxon>
        <taxon>Ixodoidea</taxon>
        <taxon>Ixodidae</taxon>
        <taxon>Ixodinae</taxon>
        <taxon>Ixodes</taxon>
    </lineage>
</organism>
<reference evidence="1 2" key="1">
    <citation type="journal article" date="2020" name="Cell">
        <title>Large-Scale Comparative Analyses of Tick Genomes Elucidate Their Genetic Diversity and Vector Capacities.</title>
        <authorList>
            <consortium name="Tick Genome and Microbiome Consortium (TIGMIC)"/>
            <person name="Jia N."/>
            <person name="Wang J."/>
            <person name="Shi W."/>
            <person name="Du L."/>
            <person name="Sun Y."/>
            <person name="Zhan W."/>
            <person name="Jiang J.F."/>
            <person name="Wang Q."/>
            <person name="Zhang B."/>
            <person name="Ji P."/>
            <person name="Bell-Sakyi L."/>
            <person name="Cui X.M."/>
            <person name="Yuan T.T."/>
            <person name="Jiang B.G."/>
            <person name="Yang W.F."/>
            <person name="Lam T.T."/>
            <person name="Chang Q.C."/>
            <person name="Ding S.J."/>
            <person name="Wang X.J."/>
            <person name="Zhu J.G."/>
            <person name="Ruan X.D."/>
            <person name="Zhao L."/>
            <person name="Wei J.T."/>
            <person name="Ye R.Z."/>
            <person name="Que T.C."/>
            <person name="Du C.H."/>
            <person name="Zhou Y.H."/>
            <person name="Cheng J.X."/>
            <person name="Dai P.F."/>
            <person name="Guo W.B."/>
            <person name="Han X.H."/>
            <person name="Huang E.J."/>
            <person name="Li L.F."/>
            <person name="Wei W."/>
            <person name="Gao Y.C."/>
            <person name="Liu J.Z."/>
            <person name="Shao H.Z."/>
            <person name="Wang X."/>
            <person name="Wang C.C."/>
            <person name="Yang T.C."/>
            <person name="Huo Q.B."/>
            <person name="Li W."/>
            <person name="Chen H.Y."/>
            <person name="Chen S.E."/>
            <person name="Zhou L.G."/>
            <person name="Ni X.B."/>
            <person name="Tian J.H."/>
            <person name="Sheng Y."/>
            <person name="Liu T."/>
            <person name="Pan Y.S."/>
            <person name="Xia L.Y."/>
            <person name="Li J."/>
            <person name="Zhao F."/>
            <person name="Cao W.C."/>
        </authorList>
    </citation>
    <scope>NUCLEOTIDE SEQUENCE [LARGE SCALE GENOMIC DNA]</scope>
    <source>
        <strain evidence="1">Iper-2018</strain>
    </source>
</reference>
<name>A0AC60PWA5_IXOPE</name>